<dbReference type="SUPFAM" id="SSF53448">
    <property type="entry name" value="Nucleotide-diphospho-sugar transferases"/>
    <property type="match status" value="1"/>
</dbReference>
<dbReference type="InterPro" id="IPR001173">
    <property type="entry name" value="Glyco_trans_2-like"/>
</dbReference>
<reference evidence="3" key="1">
    <citation type="submission" date="2016-10" db="EMBL/GenBank/DDBJ databases">
        <authorList>
            <person name="Varghese N."/>
            <person name="Submissions S."/>
        </authorList>
    </citation>
    <scope>NUCLEOTIDE SEQUENCE [LARGE SCALE GENOMIC DNA]</scope>
    <source>
        <strain evidence="3">CGMCC 1.10119</strain>
    </source>
</reference>
<dbReference type="STRING" id="660521.SAMN04487949_2576"/>
<organism evidence="2 3">
    <name type="scientific">Halogranum gelatinilyticum</name>
    <dbReference type="NCBI Taxonomy" id="660521"/>
    <lineage>
        <taxon>Archaea</taxon>
        <taxon>Methanobacteriati</taxon>
        <taxon>Methanobacteriota</taxon>
        <taxon>Stenosarchaea group</taxon>
        <taxon>Halobacteria</taxon>
        <taxon>Halobacteriales</taxon>
        <taxon>Haloferacaceae</taxon>
    </lineage>
</organism>
<proteinExistence type="predicted"/>
<dbReference type="AlphaFoldDB" id="A0A1G9W1C3"/>
<gene>
    <name evidence="2" type="ORF">SAMN04487949_2576</name>
</gene>
<feature type="domain" description="Glycosyltransferase 2-like" evidence="1">
    <location>
        <begin position="5"/>
        <end position="118"/>
    </location>
</feature>
<dbReference type="OrthoDB" id="46222at2157"/>
<keyword evidence="3" id="KW-1185">Reference proteome</keyword>
<dbReference type="CDD" id="cd00761">
    <property type="entry name" value="Glyco_tranf_GTA_type"/>
    <property type="match status" value="1"/>
</dbReference>
<dbReference type="EMBL" id="FNHL01000003">
    <property type="protein sequence ID" value="SDM78047.1"/>
    <property type="molecule type" value="Genomic_DNA"/>
</dbReference>
<evidence type="ECO:0000313" key="3">
    <source>
        <dbReference type="Proteomes" id="UP000199451"/>
    </source>
</evidence>
<keyword evidence="2" id="KW-0808">Transferase</keyword>
<dbReference type="PANTHER" id="PTHR22916:SF3">
    <property type="entry name" value="UDP-GLCNAC:BETAGAL BETA-1,3-N-ACETYLGLUCOSAMINYLTRANSFERASE-LIKE PROTEIN 1"/>
    <property type="match status" value="1"/>
</dbReference>
<accession>A0A1G9W1C3</accession>
<dbReference type="InterPro" id="IPR029044">
    <property type="entry name" value="Nucleotide-diphossugar_trans"/>
</dbReference>
<dbReference type="GO" id="GO:0016758">
    <property type="term" value="F:hexosyltransferase activity"/>
    <property type="evidence" value="ECO:0007669"/>
    <property type="project" value="UniProtKB-ARBA"/>
</dbReference>
<name>A0A1G9W1C3_9EURY</name>
<sequence length="300" mass="34173">MPRYSIAVCSYNMAETVTPSLRSMLDQVGDDFEMVVVDGGSTDGTVEKLRDLEADDDRVRVVALDPDPDRRLGADRQRSIEECEGEYVLTQLDVDDVYEPIIEDFVAIYHDLEAGVDGDFLLSGTGINMAPKSLYLEIPYRNLASSEDRDLWRRLFAADASLWLDHAQVREQIGYEKTLEDHLRRDWTGKVADAQVGIDFWSCLRWSVSHPRYYILEEERGPLGTAAKSLYDLVTYPLAYYAARDLPRFETPPGLDRRGTVERLIADHRKPLAELETEYGVEVDRDALSERGRELLCRDG</sequence>
<dbReference type="Pfam" id="PF00535">
    <property type="entry name" value="Glycos_transf_2"/>
    <property type="match status" value="1"/>
</dbReference>
<dbReference type="Proteomes" id="UP000199451">
    <property type="component" value="Unassembled WGS sequence"/>
</dbReference>
<evidence type="ECO:0000313" key="2">
    <source>
        <dbReference type="EMBL" id="SDM78047.1"/>
    </source>
</evidence>
<evidence type="ECO:0000259" key="1">
    <source>
        <dbReference type="Pfam" id="PF00535"/>
    </source>
</evidence>
<dbReference type="Gene3D" id="3.90.550.10">
    <property type="entry name" value="Spore Coat Polysaccharide Biosynthesis Protein SpsA, Chain A"/>
    <property type="match status" value="1"/>
</dbReference>
<dbReference type="RefSeq" id="WP_089697958.1">
    <property type="nucleotide sequence ID" value="NZ_FNHL01000003.1"/>
</dbReference>
<dbReference type="PANTHER" id="PTHR22916">
    <property type="entry name" value="GLYCOSYLTRANSFERASE"/>
    <property type="match status" value="1"/>
</dbReference>
<protein>
    <submittedName>
        <fullName evidence="2">Glycosyl transferase family 2</fullName>
    </submittedName>
</protein>